<dbReference type="AlphaFoldDB" id="A0A1R3KUT3"/>
<dbReference type="EMBL" id="AWUE01011249">
    <property type="protein sequence ID" value="OMP10807.1"/>
    <property type="molecule type" value="Genomic_DNA"/>
</dbReference>
<gene>
    <name evidence="1" type="ORF">COLO4_04254</name>
</gene>
<proteinExistence type="predicted"/>
<evidence type="ECO:0000313" key="2">
    <source>
        <dbReference type="Proteomes" id="UP000187203"/>
    </source>
</evidence>
<accession>A0A1R3KUT3</accession>
<keyword evidence="2" id="KW-1185">Reference proteome</keyword>
<reference evidence="2" key="1">
    <citation type="submission" date="2013-09" db="EMBL/GenBank/DDBJ databases">
        <title>Corchorus olitorius genome sequencing.</title>
        <authorList>
            <person name="Alam M."/>
            <person name="Haque M.S."/>
            <person name="Islam M.S."/>
            <person name="Emdad E.M."/>
            <person name="Islam M.M."/>
            <person name="Ahmed B."/>
            <person name="Halim A."/>
            <person name="Hossen Q.M.M."/>
            <person name="Hossain M.Z."/>
            <person name="Ahmed R."/>
            <person name="Khan M.M."/>
            <person name="Islam R."/>
            <person name="Rashid M.M."/>
            <person name="Khan S.A."/>
            <person name="Rahman M.S."/>
            <person name="Alam M."/>
            <person name="Yahiya A.S."/>
            <person name="Khan M.S."/>
            <person name="Azam M.S."/>
            <person name="Haque T."/>
            <person name="Lashkar M.Z.H."/>
            <person name="Akhand A.I."/>
            <person name="Morshed G."/>
            <person name="Roy S."/>
            <person name="Uddin K.S."/>
            <person name="Rabeya T."/>
            <person name="Hossain A.S."/>
            <person name="Chowdhury A."/>
            <person name="Snigdha A.R."/>
            <person name="Mortoza M.S."/>
            <person name="Matin S.A."/>
            <person name="Hoque S.M.E."/>
            <person name="Islam M.K."/>
            <person name="Roy D.K."/>
            <person name="Haider R."/>
            <person name="Moosa M.M."/>
            <person name="Elias S.M."/>
            <person name="Hasan A.M."/>
            <person name="Jahan S."/>
            <person name="Shafiuddin M."/>
            <person name="Mahmood N."/>
            <person name="Shommy N.S."/>
        </authorList>
    </citation>
    <scope>NUCLEOTIDE SEQUENCE [LARGE SCALE GENOMIC DNA]</scope>
    <source>
        <strain evidence="2">cv. O-4</strain>
    </source>
</reference>
<organism evidence="1 2">
    <name type="scientific">Corchorus olitorius</name>
    <dbReference type="NCBI Taxonomy" id="93759"/>
    <lineage>
        <taxon>Eukaryota</taxon>
        <taxon>Viridiplantae</taxon>
        <taxon>Streptophyta</taxon>
        <taxon>Embryophyta</taxon>
        <taxon>Tracheophyta</taxon>
        <taxon>Spermatophyta</taxon>
        <taxon>Magnoliopsida</taxon>
        <taxon>eudicotyledons</taxon>
        <taxon>Gunneridae</taxon>
        <taxon>Pentapetalae</taxon>
        <taxon>rosids</taxon>
        <taxon>malvids</taxon>
        <taxon>Malvales</taxon>
        <taxon>Malvaceae</taxon>
        <taxon>Grewioideae</taxon>
        <taxon>Apeibeae</taxon>
        <taxon>Corchorus</taxon>
    </lineage>
</organism>
<name>A0A1R3KUT3_9ROSI</name>
<dbReference type="Proteomes" id="UP000187203">
    <property type="component" value="Unassembled WGS sequence"/>
</dbReference>
<sequence>MAPDPRTFFCLSSLSHSSIQFQVNLSLFYTTKSGYVDVSYYAHIVLIL</sequence>
<evidence type="ECO:0000313" key="1">
    <source>
        <dbReference type="EMBL" id="OMP10807.1"/>
    </source>
</evidence>
<protein>
    <submittedName>
        <fullName evidence="1">Uncharacterized protein</fullName>
    </submittedName>
</protein>
<comment type="caution">
    <text evidence="1">The sequence shown here is derived from an EMBL/GenBank/DDBJ whole genome shotgun (WGS) entry which is preliminary data.</text>
</comment>